<dbReference type="InterPro" id="IPR025743">
    <property type="entry name" value="TssM1_N"/>
</dbReference>
<sequence length="1130" mass="128462">MLKHKLMRNPVVISTAIFLFLAATIAAIYILWLDITDKFYLWIALGAVTLFYSLFQITLWLKKKNNSKALKLETEEEALAMVIRPLLAKSNKKPIYLMIGNKYAGRTQFLLNSSAIKPMDQTRTAKNDFFEWYESDSAVYIKPDQRLLFQEVSSNDSALWDAFVDEVIRHKPRKPFSGCLFFIDFEFLIVSETEQIDYTLTALNHRLESVSEKTSSAIPLYLMMSKLDKLEGFKEYIHFSSLKTSVEFLSIPLKEAKGVFVEYYHDSFRNLVKVMESNALDSSSHSNDVNEKQAILAFPKQFELCQSEIASVIERLSELNTGSYSLDIREVFFISNIQGGRKYNLLAKSCSNYFNLPIIASEHTQLTETPYFTRFLMDSQILPESDFAGENKTYLRMIQRQSRLAVAASIILLGSGAYLFSTTLDDNLRVISQLIGIDDSQSSSPKGNSFESSLSSAIQTVQPSYQAWLSGSQALDNELVNMNVSRLDESTKIAYNALIMQIRNHLMPVIEQGYRLQLTQNQDNVNNALPLLKGYLMLNDPTKREIKFLRQQTMSTLQKLSDQPDTITTVMKYLDAYFRTDFEPVSINMNMVRATRRSLLSSSNVDLVYASLLQQAGDIDLGTLNLQRAVGFDFNNVFNDNLDPQRLEIDKVYTSTGFSTFYRPRVDLMSQQVITDNWVLGLSNHVIPTDKEQETFKKQVRKKYTDDYISYWRNALSELKVKRYNNIGEITNAIDLISGPSSPMTTVLKQVYTNTQFSPIGQQGALMAQVNPKLAGAVKAAPELVEEVVKPDYLLMKRVEQAFHILNQLQINETPNSPTPWDETITALSRVRTYMKDIADAPDPQMAALSAAQHRMSSTDADPLIRLKQIAQKSPEPVRSWLLDVVNQSWSVMISESSKGIQTLWYSEIYSKFKELGLGRYPFDLSATEEISIEDFELLFASGGLLDAFIDKNFAPFYDTNLWTPKQVEGEIMPLSPELLVQLRNYNVIRDTLINKSTNRLYLPFSAKVLDLDSSAIRASLKIADSNINYYHGPSRIRELEWPPQNGDFNISITIQDVTDEGKQHVLSKNGQWAIYRLFGDSTLTNTHNGSFVSDIKVSGRDLSLRITPLTQKNPFTLAELYNFTLPEAI</sequence>
<feature type="domain" description="Type VI secretion system IcmF C-terminal" evidence="2">
    <location>
        <begin position="1005"/>
        <end position="1108"/>
    </location>
</feature>
<evidence type="ECO:0000259" key="3">
    <source>
        <dbReference type="Pfam" id="PF06761"/>
    </source>
</evidence>
<evidence type="ECO:0000313" key="6">
    <source>
        <dbReference type="Proteomes" id="UP000235746"/>
    </source>
</evidence>
<dbReference type="InterPro" id="IPR017731">
    <property type="entry name" value="TssM1-like"/>
</dbReference>
<name>A0A2N7IEH4_9VIBR</name>
<dbReference type="Pfam" id="PF06761">
    <property type="entry name" value="IcmF-related"/>
    <property type="match status" value="1"/>
</dbReference>
<dbReference type="AlphaFoldDB" id="A0A2N7IEH4"/>
<dbReference type="Pfam" id="PF06744">
    <property type="entry name" value="IcmF_C"/>
    <property type="match status" value="1"/>
</dbReference>
<dbReference type="InterPro" id="IPR010623">
    <property type="entry name" value="IcmF_C"/>
</dbReference>
<keyword evidence="1" id="KW-0812">Transmembrane</keyword>
<dbReference type="RefSeq" id="WP_102384356.1">
    <property type="nucleotide sequence ID" value="NZ_MCTZ01000038.1"/>
</dbReference>
<evidence type="ECO:0000313" key="5">
    <source>
        <dbReference type="EMBL" id="PML55395.1"/>
    </source>
</evidence>
<evidence type="ECO:0000259" key="2">
    <source>
        <dbReference type="Pfam" id="PF06744"/>
    </source>
</evidence>
<proteinExistence type="predicted"/>
<feature type="transmembrane region" description="Helical" evidence="1">
    <location>
        <begin position="39"/>
        <end position="61"/>
    </location>
</feature>
<keyword evidence="1" id="KW-1133">Transmembrane helix</keyword>
<reference evidence="6" key="1">
    <citation type="submission" date="2016-07" db="EMBL/GenBank/DDBJ databases">
        <title>Nontailed viruses are major unrecognized killers of bacteria in the ocean.</title>
        <authorList>
            <person name="Kauffman K."/>
            <person name="Hussain F."/>
            <person name="Yang J."/>
            <person name="Arevalo P."/>
            <person name="Brown J."/>
            <person name="Cutler M."/>
            <person name="Kelly L."/>
            <person name="Polz M.F."/>
        </authorList>
    </citation>
    <scope>NUCLEOTIDE SEQUENCE [LARGE SCALE GENOMIC DNA]</scope>
    <source>
        <strain evidence="6">10N.261.51.B8</strain>
    </source>
</reference>
<dbReference type="EMBL" id="MCYL01000024">
    <property type="protein sequence ID" value="PML55395.1"/>
    <property type="molecule type" value="Genomic_DNA"/>
</dbReference>
<dbReference type="InterPro" id="IPR053156">
    <property type="entry name" value="T6SS_TssM-like"/>
</dbReference>
<dbReference type="PANTHER" id="PTHR36153:SF1">
    <property type="entry name" value="TYPE VI SECRETION SYSTEM COMPONENT TSSM1"/>
    <property type="match status" value="1"/>
</dbReference>
<dbReference type="InterPro" id="IPR009612">
    <property type="entry name" value="IcmF-rel"/>
</dbReference>
<dbReference type="Pfam" id="PF14331">
    <property type="entry name" value="IcmF-related_N"/>
    <property type="match status" value="1"/>
</dbReference>
<protein>
    <submittedName>
        <fullName evidence="5">Type VI secretion protein IcmF</fullName>
    </submittedName>
</protein>
<feature type="domain" description="Type VI secretion system component TssM1 N-terminal" evidence="4">
    <location>
        <begin position="154"/>
        <end position="408"/>
    </location>
</feature>
<gene>
    <name evidence="5" type="ORF">BCT74_08740</name>
</gene>
<comment type="caution">
    <text evidence="5">The sequence shown here is derived from an EMBL/GenBank/DDBJ whole genome shotgun (WGS) entry which is preliminary data.</text>
</comment>
<dbReference type="PANTHER" id="PTHR36153">
    <property type="entry name" value="INNER MEMBRANE PROTEIN-RELATED"/>
    <property type="match status" value="1"/>
</dbReference>
<feature type="transmembrane region" description="Helical" evidence="1">
    <location>
        <begin position="12"/>
        <end position="33"/>
    </location>
</feature>
<keyword evidence="1" id="KW-0472">Membrane</keyword>
<dbReference type="Proteomes" id="UP000235746">
    <property type="component" value="Unassembled WGS sequence"/>
</dbReference>
<organism evidence="5 6">
    <name type="scientific">Vibrio lentus</name>
    <dbReference type="NCBI Taxonomy" id="136468"/>
    <lineage>
        <taxon>Bacteria</taxon>
        <taxon>Pseudomonadati</taxon>
        <taxon>Pseudomonadota</taxon>
        <taxon>Gammaproteobacteria</taxon>
        <taxon>Vibrionales</taxon>
        <taxon>Vibrionaceae</taxon>
        <taxon>Vibrio</taxon>
    </lineage>
</organism>
<dbReference type="NCBIfam" id="TIGR03348">
    <property type="entry name" value="VI_IcmF"/>
    <property type="match status" value="1"/>
</dbReference>
<evidence type="ECO:0000256" key="1">
    <source>
        <dbReference type="SAM" id="Phobius"/>
    </source>
</evidence>
<evidence type="ECO:0000259" key="4">
    <source>
        <dbReference type="Pfam" id="PF14331"/>
    </source>
</evidence>
<feature type="domain" description="IcmF-related" evidence="3">
    <location>
        <begin position="499"/>
        <end position="756"/>
    </location>
</feature>
<accession>A0A2N7IEH4</accession>